<keyword evidence="3" id="KW-1185">Reference proteome</keyword>
<proteinExistence type="predicted"/>
<evidence type="ECO:0000313" key="3">
    <source>
        <dbReference type="Proteomes" id="UP000281553"/>
    </source>
</evidence>
<organism evidence="2 3">
    <name type="scientific">Dibothriocephalus latus</name>
    <name type="common">Fish tapeworm</name>
    <name type="synonym">Diphyllobothrium latum</name>
    <dbReference type="NCBI Taxonomy" id="60516"/>
    <lineage>
        <taxon>Eukaryota</taxon>
        <taxon>Metazoa</taxon>
        <taxon>Spiralia</taxon>
        <taxon>Lophotrochozoa</taxon>
        <taxon>Platyhelminthes</taxon>
        <taxon>Cestoda</taxon>
        <taxon>Eucestoda</taxon>
        <taxon>Diphyllobothriidea</taxon>
        <taxon>Diphyllobothriidae</taxon>
        <taxon>Dibothriocephalus</taxon>
    </lineage>
</organism>
<evidence type="ECO:0000313" key="2">
    <source>
        <dbReference type="EMBL" id="VDN12964.1"/>
    </source>
</evidence>
<accession>A0A3P7L8S3</accession>
<dbReference type="EMBL" id="UYRU01055208">
    <property type="protein sequence ID" value="VDN12964.1"/>
    <property type="molecule type" value="Genomic_DNA"/>
</dbReference>
<sequence length="118" mass="12858">MFFEDRMPDCNPSSQTSLGHSPDKVLQFIQNVADASHLILSNIHLPIFLEPFNMPSIQNIEQSQAALPTPITPVSQRRSADGRPAVGFELPLPKTPKHSDAGQVNGAFTSIEVCPPLL</sequence>
<dbReference type="AlphaFoldDB" id="A0A3P7L8S3"/>
<name>A0A3P7L8S3_DIBLA</name>
<reference evidence="2 3" key="1">
    <citation type="submission" date="2018-11" db="EMBL/GenBank/DDBJ databases">
        <authorList>
            <consortium name="Pathogen Informatics"/>
        </authorList>
    </citation>
    <scope>NUCLEOTIDE SEQUENCE [LARGE SCALE GENOMIC DNA]</scope>
</reference>
<dbReference type="Proteomes" id="UP000281553">
    <property type="component" value="Unassembled WGS sequence"/>
</dbReference>
<gene>
    <name evidence="2" type="ORF">DILT_LOCUS8795</name>
</gene>
<feature type="region of interest" description="Disordered" evidence="1">
    <location>
        <begin position="1"/>
        <end position="21"/>
    </location>
</feature>
<feature type="region of interest" description="Disordered" evidence="1">
    <location>
        <begin position="73"/>
        <end position="103"/>
    </location>
</feature>
<protein>
    <submittedName>
        <fullName evidence="2">Uncharacterized protein</fullName>
    </submittedName>
</protein>
<evidence type="ECO:0000256" key="1">
    <source>
        <dbReference type="SAM" id="MobiDB-lite"/>
    </source>
</evidence>